<organism evidence="1 2">
    <name type="scientific">Citrus sinensis</name>
    <name type="common">Sweet orange</name>
    <name type="synonym">Citrus aurantium var. sinensis</name>
    <dbReference type="NCBI Taxonomy" id="2711"/>
    <lineage>
        <taxon>Eukaryota</taxon>
        <taxon>Viridiplantae</taxon>
        <taxon>Streptophyta</taxon>
        <taxon>Embryophyta</taxon>
        <taxon>Tracheophyta</taxon>
        <taxon>Spermatophyta</taxon>
        <taxon>Magnoliopsida</taxon>
        <taxon>eudicotyledons</taxon>
        <taxon>Gunneridae</taxon>
        <taxon>Pentapetalae</taxon>
        <taxon>rosids</taxon>
        <taxon>malvids</taxon>
        <taxon>Sapindales</taxon>
        <taxon>Rutaceae</taxon>
        <taxon>Aurantioideae</taxon>
        <taxon>Citrus</taxon>
    </lineage>
</organism>
<dbReference type="Proteomes" id="UP000829398">
    <property type="component" value="Chromosome 6"/>
</dbReference>
<accession>A0ACB8JNM8</accession>
<dbReference type="EMBL" id="CM039175">
    <property type="protein sequence ID" value="KAH9734272.1"/>
    <property type="molecule type" value="Genomic_DNA"/>
</dbReference>
<proteinExistence type="predicted"/>
<keyword evidence="2" id="KW-1185">Reference proteome</keyword>
<evidence type="ECO:0000313" key="1">
    <source>
        <dbReference type="EMBL" id="KAH9734272.1"/>
    </source>
</evidence>
<protein>
    <submittedName>
        <fullName evidence="1">Transcription factor</fullName>
    </submittedName>
</protein>
<reference evidence="2" key="1">
    <citation type="journal article" date="2023" name="Hortic. Res.">
        <title>A chromosome-level phased genome enabling allele-level studies in sweet orange: a case study on citrus Huanglongbing tolerance.</title>
        <authorList>
            <person name="Wu B."/>
            <person name="Yu Q."/>
            <person name="Deng Z."/>
            <person name="Duan Y."/>
            <person name="Luo F."/>
            <person name="Gmitter F. Jr."/>
        </authorList>
    </citation>
    <scope>NUCLEOTIDE SEQUENCE [LARGE SCALE GENOMIC DNA]</scope>
    <source>
        <strain evidence="2">cv. Valencia</strain>
    </source>
</reference>
<evidence type="ECO:0000313" key="2">
    <source>
        <dbReference type="Proteomes" id="UP000829398"/>
    </source>
</evidence>
<gene>
    <name evidence="1" type="ORF">KPL71_017311</name>
</gene>
<name>A0ACB8JNM8_CITSI</name>
<sequence length="445" mass="49319">MAPKKPNPREEPPAASSSAEEEEEEDDSSGSELEVSSSSSDDDGEEEEKDTQGQDHATTMLPKTQKQPALKKPEATAQTKAPSSESESESESGSEPGASPKPSEATKPTSSKRPNEAENKEAANAKDSKRAKKNGGADEELHKKEPGEDTKKQQPPPLFQRLWSEDDEIIVLKRMIEYSTEKGLDPSQDTQAFYDYVKNSLHGDYTKAQLMDKIRRLKKKCVNNLRKSAKKGGVRTFSNPHEQRAYDLSKKLWEGSEESTGGVMAFSAAKSYKKNQSQRGNNELLAALKAELLGEEGAVGDKKGNAAVFFYKTLGVAGLEEFVLRDGFNMISGAKKAELEERWKNLQVAQLKLFLQRNELIKEQALLILEASRKNLQVYCLGGQLNNETITDRASSILQISHGGAVMKIGRGRATLYKLMYCRQRRVVGYACLVNYCKLDRSLKC</sequence>
<comment type="caution">
    <text evidence="1">The sequence shown here is derived from an EMBL/GenBank/DDBJ whole genome shotgun (WGS) entry which is preliminary data.</text>
</comment>